<evidence type="ECO:0000313" key="2">
    <source>
        <dbReference type="EMBL" id="KAF4378475.1"/>
    </source>
</evidence>
<dbReference type="AlphaFoldDB" id="A0A7J6G650"/>
<proteinExistence type="predicted"/>
<organism evidence="2 3">
    <name type="scientific">Cannabis sativa</name>
    <name type="common">Hemp</name>
    <name type="synonym">Marijuana</name>
    <dbReference type="NCBI Taxonomy" id="3483"/>
    <lineage>
        <taxon>Eukaryota</taxon>
        <taxon>Viridiplantae</taxon>
        <taxon>Streptophyta</taxon>
        <taxon>Embryophyta</taxon>
        <taxon>Tracheophyta</taxon>
        <taxon>Spermatophyta</taxon>
        <taxon>Magnoliopsida</taxon>
        <taxon>eudicotyledons</taxon>
        <taxon>Gunneridae</taxon>
        <taxon>Pentapetalae</taxon>
        <taxon>rosids</taxon>
        <taxon>fabids</taxon>
        <taxon>Rosales</taxon>
        <taxon>Cannabaceae</taxon>
        <taxon>Cannabis</taxon>
    </lineage>
</organism>
<keyword evidence="3" id="KW-1185">Reference proteome</keyword>
<dbReference type="EMBL" id="JAATIQ010000136">
    <property type="protein sequence ID" value="KAF4378475.1"/>
    <property type="molecule type" value="Genomic_DNA"/>
</dbReference>
<keyword evidence="1" id="KW-0611">Plant defense</keyword>
<comment type="caution">
    <text evidence="2">The sequence shown here is derived from an EMBL/GenBank/DDBJ whole genome shotgun (WGS) entry which is preliminary data.</text>
</comment>
<dbReference type="InterPro" id="IPR032675">
    <property type="entry name" value="LRR_dom_sf"/>
</dbReference>
<dbReference type="Gene3D" id="3.80.10.10">
    <property type="entry name" value="Ribonuclease Inhibitor"/>
    <property type="match status" value="5"/>
</dbReference>
<sequence>LPSLQKLEIQSFHGVETIGAEFYYGNNPSNNITPFQSLETLIFHDMLAWKEWSTVGGDDTDGGVLSPFPSLKKLSLNGCPNLSGSLPDLYTLESLHISEPRSCSSLNKLLCKKLEFPGSHCYVSITELRIQYCDSVKSFPLDYFPSLKKLIFFDCSSLESVTFSEENGISDLRSLIVMELRNCRNVMALPQHMQKLLPSLATLKIYHCQDIKLFPQEGLPSNLKELHLCNCSQLVAQHKHWGLQGLNSLNKLSIGGYDDDDEEVLESFLEGLLPISLTELSLSYIPNLRKLNDNVFQHLPSLQKLEIQSYHGVETIGAEFYYGNYPSNNITPFQSLETLILHDMSGWKEWSTIGSDDRDGGMLKLFPSLKELSLNGCPNLSGSFPDLDTLEILHISELRSLMVLEFHNCRNVMALPQHMQKLLPSLATLRIYQCQDIKLFPHEGFPSTLKELHLCNCSQLVAQHKHWGLQGLNFLKKLSIDGYDGEIVLDSFPEGLLPISLTELSLNYIPNLQKLNDNAFQPLASLHKLSLQSCKNLQVLPEQVVSSTSLRSLFINGCPILENRYRPRRGEDWHKISHIPIISIGHWTRLHIADVDHQCTIHRRHMDPTVSYVAFPVNKEPTRVVLEENSDG</sequence>
<evidence type="ECO:0000313" key="3">
    <source>
        <dbReference type="Proteomes" id="UP000583929"/>
    </source>
</evidence>
<dbReference type="GO" id="GO:0006952">
    <property type="term" value="P:defense response"/>
    <property type="evidence" value="ECO:0007669"/>
    <property type="project" value="UniProtKB-KW"/>
</dbReference>
<dbReference type="SUPFAM" id="SSF52058">
    <property type="entry name" value="L domain-like"/>
    <property type="match status" value="2"/>
</dbReference>
<gene>
    <name evidence="2" type="ORF">G4B88_027535</name>
</gene>
<dbReference type="PANTHER" id="PTHR36766">
    <property type="entry name" value="PLANT BROAD-SPECTRUM MILDEW RESISTANCE PROTEIN RPW8"/>
    <property type="match status" value="1"/>
</dbReference>
<name>A0A7J6G650_CANSA</name>
<evidence type="ECO:0000256" key="1">
    <source>
        <dbReference type="ARBA" id="ARBA00022821"/>
    </source>
</evidence>
<dbReference type="Proteomes" id="UP000583929">
    <property type="component" value="Unassembled WGS sequence"/>
</dbReference>
<protein>
    <submittedName>
        <fullName evidence="2">Uncharacterized protein</fullName>
    </submittedName>
</protein>
<reference evidence="2 3" key="1">
    <citation type="journal article" date="2020" name="bioRxiv">
        <title>Sequence and annotation of 42 cannabis genomes reveals extensive copy number variation in cannabinoid synthesis and pathogen resistance genes.</title>
        <authorList>
            <person name="Mckernan K.J."/>
            <person name="Helbert Y."/>
            <person name="Kane L.T."/>
            <person name="Ebling H."/>
            <person name="Zhang L."/>
            <person name="Liu B."/>
            <person name="Eaton Z."/>
            <person name="Mclaughlin S."/>
            <person name="Kingan S."/>
            <person name="Baybayan P."/>
            <person name="Concepcion G."/>
            <person name="Jordan M."/>
            <person name="Riva A."/>
            <person name="Barbazuk W."/>
            <person name="Harkins T."/>
        </authorList>
    </citation>
    <scope>NUCLEOTIDE SEQUENCE [LARGE SCALE GENOMIC DNA]</scope>
    <source>
        <strain evidence="3">cv. Jamaican Lion 4</strain>
        <tissue evidence="2">Leaf</tissue>
    </source>
</reference>
<feature type="non-terminal residue" evidence="2">
    <location>
        <position position="1"/>
    </location>
</feature>
<accession>A0A7J6G650</accession>
<dbReference type="PANTHER" id="PTHR36766:SF70">
    <property type="entry name" value="DISEASE RESISTANCE PROTEIN RGA4"/>
    <property type="match status" value="1"/>
</dbReference>